<sequence length="123" mass="14252">MMLGSQQPDNLSRDELSQYLESDTVNISPLLFWKDSQHRFPALASLARDVLSIPATGAGVERLFNSARDICHYRRGRLNADTIQDLMMYLCTSRFDFEEAEYTFLKEFFSRDEVETANEEQND</sequence>
<dbReference type="PANTHER" id="PTHR47611">
    <property type="entry name" value="HAT DIMERISATION DOMAIN, C-TERMINAL"/>
    <property type="match status" value="1"/>
</dbReference>
<organism evidence="2 3">
    <name type="scientific">Penicillium solitum</name>
    <dbReference type="NCBI Taxonomy" id="60172"/>
    <lineage>
        <taxon>Eukaryota</taxon>
        <taxon>Fungi</taxon>
        <taxon>Dikarya</taxon>
        <taxon>Ascomycota</taxon>
        <taxon>Pezizomycotina</taxon>
        <taxon>Eurotiomycetes</taxon>
        <taxon>Eurotiomycetidae</taxon>
        <taxon>Eurotiales</taxon>
        <taxon>Aspergillaceae</taxon>
        <taxon>Penicillium</taxon>
    </lineage>
</organism>
<dbReference type="Pfam" id="PF05699">
    <property type="entry name" value="Dimer_Tnp_hAT"/>
    <property type="match status" value="1"/>
</dbReference>
<dbReference type="STRING" id="60172.A0A1V6PQ05"/>
<evidence type="ECO:0000259" key="1">
    <source>
        <dbReference type="Pfam" id="PF05699"/>
    </source>
</evidence>
<dbReference type="SUPFAM" id="SSF53098">
    <property type="entry name" value="Ribonuclease H-like"/>
    <property type="match status" value="1"/>
</dbReference>
<dbReference type="InterPro" id="IPR008906">
    <property type="entry name" value="HATC_C_dom"/>
</dbReference>
<name>A0A1V6PQ05_9EURO</name>
<keyword evidence="3" id="KW-1185">Reference proteome</keyword>
<gene>
    <name evidence="2" type="ORF">PENSOL_c339G11796</name>
</gene>
<evidence type="ECO:0000313" key="3">
    <source>
        <dbReference type="Proteomes" id="UP000191612"/>
    </source>
</evidence>
<proteinExistence type="predicted"/>
<dbReference type="Proteomes" id="UP000191612">
    <property type="component" value="Unassembled WGS sequence"/>
</dbReference>
<dbReference type="InterPro" id="IPR012337">
    <property type="entry name" value="RNaseH-like_sf"/>
</dbReference>
<evidence type="ECO:0000313" key="2">
    <source>
        <dbReference type="EMBL" id="OQD79088.1"/>
    </source>
</evidence>
<reference evidence="3" key="1">
    <citation type="journal article" date="2017" name="Nat. Microbiol.">
        <title>Global analysis of biosynthetic gene clusters reveals vast potential of secondary metabolite production in Penicillium species.</title>
        <authorList>
            <person name="Nielsen J.C."/>
            <person name="Grijseels S."/>
            <person name="Prigent S."/>
            <person name="Ji B."/>
            <person name="Dainat J."/>
            <person name="Nielsen K.F."/>
            <person name="Frisvad J.C."/>
            <person name="Workman M."/>
            <person name="Nielsen J."/>
        </authorList>
    </citation>
    <scope>NUCLEOTIDE SEQUENCE [LARGE SCALE GENOMIC DNA]</scope>
    <source>
        <strain evidence="3">IBT 29525</strain>
    </source>
</reference>
<protein>
    <recommendedName>
        <fullName evidence="1">HAT C-terminal dimerisation domain-containing protein</fullName>
    </recommendedName>
</protein>
<feature type="domain" description="HAT C-terminal dimerisation" evidence="1">
    <location>
        <begin position="15"/>
        <end position="88"/>
    </location>
</feature>
<accession>A0A1V6PQ05</accession>
<comment type="caution">
    <text evidence="2">The sequence shown here is derived from an EMBL/GenBank/DDBJ whole genome shotgun (WGS) entry which is preliminary data.</text>
</comment>
<dbReference type="GO" id="GO:0046983">
    <property type="term" value="F:protein dimerization activity"/>
    <property type="evidence" value="ECO:0007669"/>
    <property type="project" value="InterPro"/>
</dbReference>
<feature type="non-terminal residue" evidence="2">
    <location>
        <position position="123"/>
    </location>
</feature>
<dbReference type="EMBL" id="MDYO01000338">
    <property type="protein sequence ID" value="OQD79088.1"/>
    <property type="molecule type" value="Genomic_DNA"/>
</dbReference>
<dbReference type="PANTHER" id="PTHR47611:SF1">
    <property type="entry name" value="CCHC-TYPE DOMAIN-CONTAINING PROTEIN"/>
    <property type="match status" value="1"/>
</dbReference>
<dbReference type="AlphaFoldDB" id="A0A1V6PQ05"/>